<sequence length="543" mass="62567">MELNDILQQSLLKDSTVVAGHQGLNRKVESVNMMDAPDIMNYLKENQLLFTTAYSIKNRPDILLELVRSMAKQGCAGLGLKTKRFIKVIPQAVIQLANEMNLPIIELPMHRSLGDLVNETLKIILEARTEELHYALDIHRKFTDMIISGKGLFEVIDRLSKLVHAKVMLLNHRLETITSSPKFDEVFCYQIATHINEEMKARDLFFEEKLVLHVQFSQYKEKHSATLFPVQTNTYQKGFMVVFKTISPQDSTTNLAIEQAANVVSFELMKLHALEQNSRRLKNEFFADLLEGSYSSTEDIANRGRHYGLKKNHQYMCIVCKMDDDNHFTSGDDPMVLYSDSIYEHLETLLRYYQQDFILFTKGDLFLIIVEVKGFGEAAEQKITANLQEIQREFLDTFFISLSFGVGNVAEQLVTIPMSYQEALDALRSGYRLKKKLFIQTCHTKEVTELLRTIPSQKLKDFYLSSLKDLAYSTERDKQELLETLSVYIEKNCQISETSKELFIHRNTVIYRIKKCESLLNVDLKDASHIHKLRTALLVGTFI</sequence>
<evidence type="ECO:0000259" key="3">
    <source>
        <dbReference type="Pfam" id="PF13556"/>
    </source>
</evidence>
<dbReference type="AlphaFoldDB" id="W4QK84"/>
<gene>
    <name evidence="5" type="ORF">JCM9152_3563</name>
</gene>
<protein>
    <submittedName>
        <fullName evidence="5">Transcriptional regulator</fullName>
    </submittedName>
</protein>
<organism evidence="5 6">
    <name type="scientific">Halalkalibacter hemicellulosilyticusJCM 9152</name>
    <dbReference type="NCBI Taxonomy" id="1236971"/>
    <lineage>
        <taxon>Bacteria</taxon>
        <taxon>Bacillati</taxon>
        <taxon>Bacillota</taxon>
        <taxon>Bacilli</taxon>
        <taxon>Bacillales</taxon>
        <taxon>Bacillaceae</taxon>
        <taxon>Halalkalibacter</taxon>
    </lineage>
</organism>
<dbReference type="InterPro" id="IPR051448">
    <property type="entry name" value="CdaR-like_regulators"/>
</dbReference>
<evidence type="ECO:0000313" key="6">
    <source>
        <dbReference type="Proteomes" id="UP000018895"/>
    </source>
</evidence>
<dbReference type="OrthoDB" id="142218at2"/>
<dbReference type="Gene3D" id="1.10.10.2840">
    <property type="entry name" value="PucR C-terminal helix-turn-helix domain"/>
    <property type="match status" value="1"/>
</dbReference>
<evidence type="ECO:0000259" key="2">
    <source>
        <dbReference type="Pfam" id="PF07905"/>
    </source>
</evidence>
<dbReference type="Pfam" id="PF13556">
    <property type="entry name" value="HTH_30"/>
    <property type="match status" value="1"/>
</dbReference>
<reference evidence="5" key="1">
    <citation type="journal article" date="2014" name="Genome Announc.">
        <title>Draft Genome Sequences of Three Alkaliphilic Bacillus Strains, Bacillus wakoensis JCM 9140T, Bacillus akibai JCM 9157T, and Bacillus hemicellulosilyticus JCM 9152T.</title>
        <authorList>
            <person name="Yuki M."/>
            <person name="Oshima K."/>
            <person name="Suda W."/>
            <person name="Oshida Y."/>
            <person name="Kitamura K."/>
            <person name="Iida T."/>
            <person name="Hattori M."/>
            <person name="Ohkuma M."/>
        </authorList>
    </citation>
    <scope>NUCLEOTIDE SEQUENCE [LARGE SCALE GENOMIC DNA]</scope>
    <source>
        <strain evidence="5">JCM 9152</strain>
    </source>
</reference>
<dbReference type="STRING" id="1236971.JCM9152_3563"/>
<dbReference type="RefSeq" id="WP_035346283.1">
    <property type="nucleotide sequence ID" value="NZ_BAUU01000028.1"/>
</dbReference>
<dbReference type="InterPro" id="IPR012914">
    <property type="entry name" value="PucR_dom"/>
</dbReference>
<dbReference type="EMBL" id="BAUU01000028">
    <property type="protein sequence ID" value="GAE32048.1"/>
    <property type="molecule type" value="Genomic_DNA"/>
</dbReference>
<dbReference type="Pfam" id="PF17853">
    <property type="entry name" value="GGDEF_2"/>
    <property type="match status" value="1"/>
</dbReference>
<comment type="similarity">
    <text evidence="1">Belongs to the CdaR family.</text>
</comment>
<dbReference type="Proteomes" id="UP000018895">
    <property type="component" value="Unassembled WGS sequence"/>
</dbReference>
<dbReference type="InterPro" id="IPR041522">
    <property type="entry name" value="CdaR_GGDEF"/>
</dbReference>
<dbReference type="PANTHER" id="PTHR33744:SF1">
    <property type="entry name" value="DNA-BINDING TRANSCRIPTIONAL ACTIVATOR ADER"/>
    <property type="match status" value="1"/>
</dbReference>
<dbReference type="Pfam" id="PF07905">
    <property type="entry name" value="PucR"/>
    <property type="match status" value="1"/>
</dbReference>
<proteinExistence type="inferred from homology"/>
<evidence type="ECO:0000256" key="1">
    <source>
        <dbReference type="ARBA" id="ARBA00006754"/>
    </source>
</evidence>
<name>W4QK84_9BACI</name>
<dbReference type="PANTHER" id="PTHR33744">
    <property type="entry name" value="CARBOHYDRATE DIACID REGULATOR"/>
    <property type="match status" value="1"/>
</dbReference>
<feature type="domain" description="CdaR GGDEF-like" evidence="4">
    <location>
        <begin position="296"/>
        <end position="428"/>
    </location>
</feature>
<dbReference type="InterPro" id="IPR042070">
    <property type="entry name" value="PucR_C-HTH_sf"/>
</dbReference>
<feature type="domain" description="PucR C-terminal helix-turn-helix" evidence="3">
    <location>
        <begin position="481"/>
        <end position="538"/>
    </location>
</feature>
<evidence type="ECO:0000313" key="5">
    <source>
        <dbReference type="EMBL" id="GAE32048.1"/>
    </source>
</evidence>
<accession>W4QK84</accession>
<feature type="domain" description="Purine catabolism PurC-like" evidence="2">
    <location>
        <begin position="5"/>
        <end position="123"/>
    </location>
</feature>
<comment type="caution">
    <text evidence="5">The sequence shown here is derived from an EMBL/GenBank/DDBJ whole genome shotgun (WGS) entry which is preliminary data.</text>
</comment>
<dbReference type="InterPro" id="IPR025736">
    <property type="entry name" value="PucR_C-HTH_dom"/>
</dbReference>
<evidence type="ECO:0000259" key="4">
    <source>
        <dbReference type="Pfam" id="PF17853"/>
    </source>
</evidence>
<keyword evidence="6" id="KW-1185">Reference proteome</keyword>